<dbReference type="RefSeq" id="WP_145911187.1">
    <property type="nucleotide sequence ID" value="NZ_BAAAMZ010000005.1"/>
</dbReference>
<evidence type="ECO:0000313" key="2">
    <source>
        <dbReference type="Proteomes" id="UP000317940"/>
    </source>
</evidence>
<dbReference type="EMBL" id="VIWT01000006">
    <property type="protein sequence ID" value="TWF73231.1"/>
    <property type="molecule type" value="Genomic_DNA"/>
</dbReference>
<protein>
    <submittedName>
        <fullName evidence="1">Uncharacterized protein</fullName>
    </submittedName>
</protein>
<dbReference type="AlphaFoldDB" id="A0A561SEE2"/>
<evidence type="ECO:0000313" key="1">
    <source>
        <dbReference type="EMBL" id="TWF73231.1"/>
    </source>
</evidence>
<organism evidence="1 2">
    <name type="scientific">Kitasatospora viridis</name>
    <dbReference type="NCBI Taxonomy" id="281105"/>
    <lineage>
        <taxon>Bacteria</taxon>
        <taxon>Bacillati</taxon>
        <taxon>Actinomycetota</taxon>
        <taxon>Actinomycetes</taxon>
        <taxon>Kitasatosporales</taxon>
        <taxon>Streptomycetaceae</taxon>
        <taxon>Kitasatospora</taxon>
    </lineage>
</organism>
<dbReference type="OrthoDB" id="3535648at2"/>
<comment type="caution">
    <text evidence="1">The sequence shown here is derived from an EMBL/GenBank/DDBJ whole genome shotgun (WGS) entry which is preliminary data.</text>
</comment>
<gene>
    <name evidence="1" type="ORF">FHX73_16382</name>
</gene>
<name>A0A561SEE2_9ACTN</name>
<accession>A0A561SEE2</accession>
<proteinExistence type="predicted"/>
<reference evidence="1 2" key="1">
    <citation type="submission" date="2019-06" db="EMBL/GenBank/DDBJ databases">
        <title>Sequencing the genomes of 1000 actinobacteria strains.</title>
        <authorList>
            <person name="Klenk H.-P."/>
        </authorList>
    </citation>
    <scope>NUCLEOTIDE SEQUENCE [LARGE SCALE GENOMIC DNA]</scope>
    <source>
        <strain evidence="1 2">DSM 44826</strain>
    </source>
</reference>
<keyword evidence="2" id="KW-1185">Reference proteome</keyword>
<sequence>MASGIAFFLAPDDRTAAATRTRGPERESAVTGRWFDPDDAAVEWQLYFESPGAELPPLAELLAHEWPSWVAPVVNDGSGVFAVPPALTRALAAAPPDRLDELAGRWHERIRREDGDEMTDDDLPALLHAVARLARTAGETGDGLYCWHWG</sequence>
<dbReference type="Proteomes" id="UP000317940">
    <property type="component" value="Unassembled WGS sequence"/>
</dbReference>